<evidence type="ECO:0000313" key="9">
    <source>
        <dbReference type="EMBL" id="OUO56348.1"/>
    </source>
</evidence>
<keyword evidence="5" id="KW-0699">rRNA-binding</keyword>
<dbReference type="SUPFAM" id="SSF50249">
    <property type="entry name" value="Nucleic acid-binding proteins"/>
    <property type="match status" value="1"/>
</dbReference>
<name>A0A1Y4DHE9_9BACT</name>
<dbReference type="InterPro" id="IPR022671">
    <property type="entry name" value="Ribosomal_uL2_CS"/>
</dbReference>
<dbReference type="SMART" id="SM01383">
    <property type="entry name" value="Ribosomal_L2"/>
    <property type="match status" value="1"/>
</dbReference>
<evidence type="ECO:0000256" key="6">
    <source>
        <dbReference type="SAM" id="MobiDB-lite"/>
    </source>
</evidence>
<dbReference type="PROSITE" id="PS00467">
    <property type="entry name" value="RIBOSOMAL_L2"/>
    <property type="match status" value="1"/>
</dbReference>
<evidence type="ECO:0000256" key="1">
    <source>
        <dbReference type="ARBA" id="ARBA00005636"/>
    </source>
</evidence>
<dbReference type="GO" id="GO:0019843">
    <property type="term" value="F:rRNA binding"/>
    <property type="evidence" value="ECO:0007669"/>
    <property type="project" value="UniProtKB-UniRule"/>
</dbReference>
<dbReference type="FunFam" id="2.40.50.140:FF:000003">
    <property type="entry name" value="50S ribosomal protein L2"/>
    <property type="match status" value="1"/>
</dbReference>
<dbReference type="InterPro" id="IPR002171">
    <property type="entry name" value="Ribosomal_uL2"/>
</dbReference>
<comment type="similarity">
    <text evidence="1 5">Belongs to the universal ribosomal protein uL2 family.</text>
</comment>
<dbReference type="Gene3D" id="4.10.950.10">
    <property type="entry name" value="Ribosomal protein L2, domain 3"/>
    <property type="match status" value="1"/>
</dbReference>
<feature type="region of interest" description="Disordered" evidence="6">
    <location>
        <begin position="20"/>
        <end position="40"/>
    </location>
</feature>
<comment type="function">
    <text evidence="5">One of the primary rRNA binding proteins. Required for association of the 30S and 50S subunits to form the 70S ribosome, for tRNA binding and peptide bond formation. It has been suggested to have peptidyltransferase activity; this is somewhat controversial. Makes several contacts with the 16S rRNA in the 70S ribosome.</text>
</comment>
<dbReference type="InterPro" id="IPR014726">
    <property type="entry name" value="Ribosomal_uL2_dom3"/>
</dbReference>
<evidence type="ECO:0000259" key="7">
    <source>
        <dbReference type="SMART" id="SM01382"/>
    </source>
</evidence>
<keyword evidence="3 5" id="KW-0687">Ribonucleoprotein</keyword>
<comment type="caution">
    <text evidence="9">The sequence shown here is derived from an EMBL/GenBank/DDBJ whole genome shotgun (WGS) entry which is preliminary data.</text>
</comment>
<organism evidence="9 10">
    <name type="scientific">Candidatus Avelusimicrobium gallicola</name>
    <dbReference type="NCBI Taxonomy" id="2562704"/>
    <lineage>
        <taxon>Bacteria</taxon>
        <taxon>Pseudomonadati</taxon>
        <taxon>Elusimicrobiota</taxon>
        <taxon>Elusimicrobia</taxon>
        <taxon>Elusimicrobiales</taxon>
        <taxon>Elusimicrobiaceae</taxon>
        <taxon>Candidatus Avelusimicrobium</taxon>
    </lineage>
</organism>
<dbReference type="GO" id="GO:0003735">
    <property type="term" value="F:structural constituent of ribosome"/>
    <property type="evidence" value="ECO:0007669"/>
    <property type="project" value="InterPro"/>
</dbReference>
<dbReference type="PIRSF" id="PIRSF002158">
    <property type="entry name" value="Ribosomal_L2"/>
    <property type="match status" value="1"/>
</dbReference>
<keyword evidence="10" id="KW-1185">Reference proteome</keyword>
<dbReference type="Gene3D" id="2.30.30.30">
    <property type="match status" value="1"/>
</dbReference>
<dbReference type="FunFam" id="4.10.950.10:FF:000001">
    <property type="entry name" value="50S ribosomal protein L2"/>
    <property type="match status" value="1"/>
</dbReference>
<dbReference type="GO" id="GO:0016740">
    <property type="term" value="F:transferase activity"/>
    <property type="evidence" value="ECO:0007669"/>
    <property type="project" value="InterPro"/>
</dbReference>
<protein>
    <recommendedName>
        <fullName evidence="4 5">Large ribosomal subunit protein uL2</fullName>
    </recommendedName>
</protein>
<dbReference type="Proteomes" id="UP000196368">
    <property type="component" value="Unassembled WGS sequence"/>
</dbReference>
<evidence type="ECO:0000259" key="8">
    <source>
        <dbReference type="SMART" id="SM01383"/>
    </source>
</evidence>
<proteinExistence type="inferred from homology"/>
<feature type="region of interest" description="Disordered" evidence="6">
    <location>
        <begin position="224"/>
        <end position="261"/>
    </location>
</feature>
<dbReference type="OrthoDB" id="9778722at2"/>
<dbReference type="InterPro" id="IPR014722">
    <property type="entry name" value="Rib_uL2_dom2"/>
</dbReference>
<dbReference type="InterPro" id="IPR022666">
    <property type="entry name" value="Ribosomal_uL2_RNA-bd_dom"/>
</dbReference>
<keyword evidence="5" id="KW-0694">RNA-binding</keyword>
<dbReference type="Pfam" id="PF03947">
    <property type="entry name" value="Ribosomal_L2_C"/>
    <property type="match status" value="1"/>
</dbReference>
<dbReference type="EMBL" id="NFJD01000004">
    <property type="protein sequence ID" value="OUO56348.1"/>
    <property type="molecule type" value="Genomic_DNA"/>
</dbReference>
<dbReference type="SUPFAM" id="SSF50104">
    <property type="entry name" value="Translation proteins SH3-like domain"/>
    <property type="match status" value="1"/>
</dbReference>
<reference evidence="10" key="1">
    <citation type="submission" date="2017-04" db="EMBL/GenBank/DDBJ databases">
        <title>Function of individual gut microbiota members based on whole genome sequencing of pure cultures obtained from chicken caecum.</title>
        <authorList>
            <person name="Medvecky M."/>
            <person name="Cejkova D."/>
            <person name="Polansky O."/>
            <person name="Karasova D."/>
            <person name="Kubasova T."/>
            <person name="Cizek A."/>
            <person name="Rychlik I."/>
        </authorList>
    </citation>
    <scope>NUCLEOTIDE SEQUENCE [LARGE SCALE GENOMIC DNA]</scope>
    <source>
        <strain evidence="10">An273</strain>
    </source>
</reference>
<dbReference type="InterPro" id="IPR012340">
    <property type="entry name" value="NA-bd_OB-fold"/>
</dbReference>
<dbReference type="Pfam" id="PF00181">
    <property type="entry name" value="Ribosomal_L2_N"/>
    <property type="match status" value="1"/>
</dbReference>
<dbReference type="AlphaFoldDB" id="A0A1Y4DHE9"/>
<dbReference type="InterPro" id="IPR005880">
    <property type="entry name" value="Ribosomal_uL2_bac/org-type"/>
</dbReference>
<gene>
    <name evidence="5" type="primary">rplB</name>
    <name evidence="9" type="ORF">B5F75_06960</name>
</gene>
<dbReference type="PANTHER" id="PTHR13691:SF5">
    <property type="entry name" value="LARGE RIBOSOMAL SUBUNIT PROTEIN UL2M"/>
    <property type="match status" value="1"/>
</dbReference>
<dbReference type="PANTHER" id="PTHR13691">
    <property type="entry name" value="RIBOSOMAL PROTEIN L2"/>
    <property type="match status" value="1"/>
</dbReference>
<feature type="domain" description="Large ribosomal subunit protein uL2 RNA-binding" evidence="8">
    <location>
        <begin position="42"/>
        <end position="118"/>
    </location>
</feature>
<dbReference type="NCBIfam" id="TIGR01171">
    <property type="entry name" value="rplB_bact"/>
    <property type="match status" value="1"/>
</dbReference>
<dbReference type="InterPro" id="IPR022669">
    <property type="entry name" value="Ribosomal_uL2_C"/>
</dbReference>
<evidence type="ECO:0000256" key="3">
    <source>
        <dbReference type="ARBA" id="ARBA00023274"/>
    </source>
</evidence>
<dbReference type="Gene3D" id="2.40.50.140">
    <property type="entry name" value="Nucleic acid-binding proteins"/>
    <property type="match status" value="1"/>
</dbReference>
<comment type="subunit">
    <text evidence="5">Part of the 50S ribosomal subunit. Forms a bridge to the 30S subunit in the 70S ribosome.</text>
</comment>
<keyword evidence="2 5" id="KW-0689">Ribosomal protein</keyword>
<feature type="compositionally biased region" description="Gly residues" evidence="6">
    <location>
        <begin position="232"/>
        <end position="242"/>
    </location>
</feature>
<feature type="domain" description="Large ribosomal subunit protein uL2 C-terminal" evidence="7">
    <location>
        <begin position="124"/>
        <end position="252"/>
    </location>
</feature>
<evidence type="ECO:0000313" key="10">
    <source>
        <dbReference type="Proteomes" id="UP000196368"/>
    </source>
</evidence>
<dbReference type="RefSeq" id="WP_087289334.1">
    <property type="nucleotide sequence ID" value="NZ_NFJD01000004.1"/>
</dbReference>
<dbReference type="GO" id="GO:0015934">
    <property type="term" value="C:large ribosomal subunit"/>
    <property type="evidence" value="ECO:0007669"/>
    <property type="project" value="InterPro"/>
</dbReference>
<evidence type="ECO:0000256" key="2">
    <source>
        <dbReference type="ARBA" id="ARBA00022980"/>
    </source>
</evidence>
<dbReference type="GO" id="GO:0002181">
    <property type="term" value="P:cytoplasmic translation"/>
    <property type="evidence" value="ECO:0007669"/>
    <property type="project" value="TreeGrafter"/>
</dbReference>
<dbReference type="HAMAP" id="MF_01320_B">
    <property type="entry name" value="Ribosomal_uL2_B"/>
    <property type="match status" value="1"/>
</dbReference>
<evidence type="ECO:0000256" key="4">
    <source>
        <dbReference type="ARBA" id="ARBA00035242"/>
    </source>
</evidence>
<sequence length="279" mass="30516">MPIKSFRPYTPSRRTITVSDYSDITKTTPEKSLTKGLRKTGGRNNTGMIMVRHIGGGHRRAYRQIDFKREKYGIPAKVVSIEYDPNRSARICLLNYADGEKRYILHPLGVKVGDVLMSGPAADIKVGNCLALKNIPEGTFIHAIELKVGKGAQLARSAGSQAQLMAKEADYAHIKMPSGEIRLVPSACCATIGQVGNIDHGNIVIGNAGRNRHRGERPTVRGSAMNAVDHPMGGGRGHGKGGNIPRSPWNQQTRGLKTRSTKKAFGWMIISDRRKNKVK</sequence>
<dbReference type="FunFam" id="2.30.30.30:FF:000001">
    <property type="entry name" value="50S ribosomal protein L2"/>
    <property type="match status" value="1"/>
</dbReference>
<dbReference type="InterPro" id="IPR008991">
    <property type="entry name" value="Translation_prot_SH3-like_sf"/>
</dbReference>
<accession>A0A1Y4DHE9</accession>
<dbReference type="SMART" id="SM01382">
    <property type="entry name" value="Ribosomal_L2_C"/>
    <property type="match status" value="1"/>
</dbReference>
<evidence type="ECO:0000256" key="5">
    <source>
        <dbReference type="HAMAP-Rule" id="MF_01320"/>
    </source>
</evidence>